<protein>
    <submittedName>
        <fullName evidence="2">DUF4232 domain-containing protein</fullName>
    </submittedName>
</protein>
<feature type="domain" description="DUF4232" evidence="1">
    <location>
        <begin position="4"/>
        <end position="72"/>
    </location>
</feature>
<evidence type="ECO:0000313" key="3">
    <source>
        <dbReference type="Proteomes" id="UP001597326"/>
    </source>
</evidence>
<evidence type="ECO:0000259" key="1">
    <source>
        <dbReference type="Pfam" id="PF14016"/>
    </source>
</evidence>
<dbReference type="Proteomes" id="UP001597326">
    <property type="component" value="Unassembled WGS sequence"/>
</dbReference>
<comment type="caution">
    <text evidence="2">The sequence shown here is derived from an EMBL/GenBank/DDBJ whole genome shotgun (WGS) entry which is preliminary data.</text>
</comment>
<proteinExistence type="predicted"/>
<dbReference type="InterPro" id="IPR025326">
    <property type="entry name" value="DUF4232"/>
</dbReference>
<gene>
    <name evidence="2" type="ORF">ACFSCS_14465</name>
</gene>
<reference evidence="3" key="1">
    <citation type="journal article" date="2019" name="Int. J. Syst. Evol. Microbiol.">
        <title>The Global Catalogue of Microorganisms (GCM) 10K type strain sequencing project: providing services to taxonomists for standard genome sequencing and annotation.</title>
        <authorList>
            <consortium name="The Broad Institute Genomics Platform"/>
            <consortium name="The Broad Institute Genome Sequencing Center for Infectious Disease"/>
            <person name="Wu L."/>
            <person name="Ma J."/>
        </authorList>
    </citation>
    <scope>NUCLEOTIDE SEQUENCE [LARGE SCALE GENOMIC DNA]</scope>
    <source>
        <strain evidence="3">CAIM 431</strain>
    </source>
</reference>
<organism evidence="2 3">
    <name type="scientific">Luteococcus peritonei</name>
    <dbReference type="NCBI Taxonomy" id="88874"/>
    <lineage>
        <taxon>Bacteria</taxon>
        <taxon>Bacillati</taxon>
        <taxon>Actinomycetota</taxon>
        <taxon>Actinomycetes</taxon>
        <taxon>Propionibacteriales</taxon>
        <taxon>Propionibacteriaceae</taxon>
        <taxon>Luteococcus</taxon>
    </lineage>
</organism>
<sequence length="124" mass="12958">MLDAGLGHRYLGLAVRNCGQEAIVLPARPAVVARDARGGAVLLRMDWQAATRPLRLDTGEVGYLSLHWLGNGHCEQGASSITATLLGESVTAAGCLQLGDFETEEAGSDISSVVRLGWTASPGQ</sequence>
<evidence type="ECO:0000313" key="2">
    <source>
        <dbReference type="EMBL" id="MFD1891375.1"/>
    </source>
</evidence>
<dbReference type="Pfam" id="PF14016">
    <property type="entry name" value="DUF4232"/>
    <property type="match status" value="1"/>
</dbReference>
<dbReference type="EMBL" id="JBHUFZ010000033">
    <property type="protein sequence ID" value="MFD1891375.1"/>
    <property type="molecule type" value="Genomic_DNA"/>
</dbReference>
<name>A0ABW4S0N2_9ACTN</name>
<keyword evidence="3" id="KW-1185">Reference proteome</keyword>
<dbReference type="RefSeq" id="WP_343875739.1">
    <property type="nucleotide sequence ID" value="NZ_BAAAIX010000034.1"/>
</dbReference>
<accession>A0ABW4S0N2</accession>